<dbReference type="HOGENOM" id="CLU_665614_0_0_1"/>
<evidence type="ECO:0000256" key="5">
    <source>
        <dbReference type="ARBA" id="ARBA00023136"/>
    </source>
</evidence>
<feature type="compositionally biased region" description="Low complexity" evidence="6">
    <location>
        <begin position="371"/>
        <end position="413"/>
    </location>
</feature>
<dbReference type="RefSeq" id="XP_001218030.1">
    <property type="nucleotide sequence ID" value="XM_001218029.1"/>
</dbReference>
<dbReference type="Gene3D" id="1.20.1740.10">
    <property type="entry name" value="Amino acid/polyamine transporter I"/>
    <property type="match status" value="1"/>
</dbReference>
<sequence>MSKPAPVIAEDPPAEIGDSELLGMCCCAVVGFEGDVDADLASLSGLQAGTPPTLLDCPGLCDRVQYHGPPAVNRVYALLFGSCRPGGHGLVASIFIFIVGLAMADLASAMPTAGGLYFWTHYYSGEKWKNPLSFVVGYSNTIGLLGGVCSIDYGFATMLLSIVSIARDGEWSASRPVVYGTYVACVVVHGLIATFFARIMPKIQSACIFTNVGLVLATVLALPIGKAVRGGEINSGAYVFGHVENLTTWPTGWAFMLAWLSPIWTIGAFDSCVHMSEEATHAARAVPLGILWSCGLCGVLGFLSLAVIAAVINVDLESVLGSAFGQPMAQIYYDALGKSGAIGFMVVVALVQFFMGLSLVRTPRPRLCNVRSTNRPRSSRPPARAGPSRATAPCPSRRSSAMSASASASSPCG</sequence>
<evidence type="ECO:0000256" key="3">
    <source>
        <dbReference type="ARBA" id="ARBA00022692"/>
    </source>
</evidence>
<feature type="transmembrane region" description="Helical" evidence="7">
    <location>
        <begin position="341"/>
        <end position="360"/>
    </location>
</feature>
<organism evidence="8 9">
    <name type="scientific">Aspergillus terreus (strain NIH 2624 / FGSC A1156)</name>
    <dbReference type="NCBI Taxonomy" id="341663"/>
    <lineage>
        <taxon>Eukaryota</taxon>
        <taxon>Fungi</taxon>
        <taxon>Dikarya</taxon>
        <taxon>Ascomycota</taxon>
        <taxon>Pezizomycotina</taxon>
        <taxon>Eurotiomycetes</taxon>
        <taxon>Eurotiomycetidae</taxon>
        <taxon>Eurotiales</taxon>
        <taxon>Aspergillaceae</taxon>
        <taxon>Aspergillus</taxon>
        <taxon>Aspergillus subgen. Circumdati</taxon>
    </lineage>
</organism>
<dbReference type="Pfam" id="PF13520">
    <property type="entry name" value="AA_permease_2"/>
    <property type="match status" value="1"/>
</dbReference>
<dbReference type="AlphaFoldDB" id="Q0CA76"/>
<feature type="transmembrane region" description="Helical" evidence="7">
    <location>
        <begin position="208"/>
        <end position="228"/>
    </location>
</feature>
<keyword evidence="2" id="KW-0813">Transport</keyword>
<dbReference type="GO" id="GO:0022857">
    <property type="term" value="F:transmembrane transporter activity"/>
    <property type="evidence" value="ECO:0007669"/>
    <property type="project" value="InterPro"/>
</dbReference>
<dbReference type="GO" id="GO:0016020">
    <property type="term" value="C:membrane"/>
    <property type="evidence" value="ECO:0007669"/>
    <property type="project" value="UniProtKB-SubCell"/>
</dbReference>
<gene>
    <name evidence="8" type="ORF">ATEG_09408</name>
</gene>
<evidence type="ECO:0000313" key="9">
    <source>
        <dbReference type="Proteomes" id="UP000007963"/>
    </source>
</evidence>
<feature type="region of interest" description="Disordered" evidence="6">
    <location>
        <begin position="369"/>
        <end position="413"/>
    </location>
</feature>
<evidence type="ECO:0000256" key="2">
    <source>
        <dbReference type="ARBA" id="ARBA00022448"/>
    </source>
</evidence>
<evidence type="ECO:0000313" key="8">
    <source>
        <dbReference type="EMBL" id="EAU30545.1"/>
    </source>
</evidence>
<accession>Q0CA76</accession>
<feature type="transmembrane region" description="Helical" evidence="7">
    <location>
        <begin position="94"/>
        <end position="120"/>
    </location>
</feature>
<dbReference type="PANTHER" id="PTHR45649">
    <property type="entry name" value="AMINO-ACID PERMEASE BAT1"/>
    <property type="match status" value="1"/>
</dbReference>
<feature type="transmembrane region" description="Helical" evidence="7">
    <location>
        <begin position="141"/>
        <end position="165"/>
    </location>
</feature>
<dbReference type="GeneID" id="4353724"/>
<keyword evidence="3 7" id="KW-0812">Transmembrane</keyword>
<reference evidence="9" key="1">
    <citation type="submission" date="2005-09" db="EMBL/GenBank/DDBJ databases">
        <title>Annotation of the Aspergillus terreus NIH2624 genome.</title>
        <authorList>
            <person name="Birren B.W."/>
            <person name="Lander E.S."/>
            <person name="Galagan J.E."/>
            <person name="Nusbaum C."/>
            <person name="Devon K."/>
            <person name="Henn M."/>
            <person name="Ma L.-J."/>
            <person name="Jaffe D.B."/>
            <person name="Butler J."/>
            <person name="Alvarez P."/>
            <person name="Gnerre S."/>
            <person name="Grabherr M."/>
            <person name="Kleber M."/>
            <person name="Mauceli E.W."/>
            <person name="Brockman W."/>
            <person name="Rounsley S."/>
            <person name="Young S.K."/>
            <person name="LaButti K."/>
            <person name="Pushparaj V."/>
            <person name="DeCaprio D."/>
            <person name="Crawford M."/>
            <person name="Koehrsen M."/>
            <person name="Engels R."/>
            <person name="Montgomery P."/>
            <person name="Pearson M."/>
            <person name="Howarth C."/>
            <person name="Larson L."/>
            <person name="Luoma S."/>
            <person name="White J."/>
            <person name="Alvarado L."/>
            <person name="Kodira C.D."/>
            <person name="Zeng Q."/>
            <person name="Oleary S."/>
            <person name="Yandava C."/>
            <person name="Denning D.W."/>
            <person name="Nierman W.C."/>
            <person name="Milne T."/>
            <person name="Madden K."/>
        </authorList>
    </citation>
    <scope>NUCLEOTIDE SEQUENCE [LARGE SCALE GENOMIC DNA]</scope>
    <source>
        <strain evidence="9">NIH 2624 / FGSC A1156</strain>
    </source>
</reference>
<protein>
    <recommendedName>
        <fullName evidence="10">GABA-specific permease</fullName>
    </recommendedName>
</protein>
<dbReference type="Proteomes" id="UP000007963">
    <property type="component" value="Unassembled WGS sequence"/>
</dbReference>
<keyword evidence="4 7" id="KW-1133">Transmembrane helix</keyword>
<dbReference type="STRING" id="341663.Q0CA76"/>
<dbReference type="PANTHER" id="PTHR45649:SF21">
    <property type="entry name" value="TRANSPORTER, PUTATIVE (EUROFUNG)-RELATED"/>
    <property type="match status" value="1"/>
</dbReference>
<feature type="transmembrane region" description="Helical" evidence="7">
    <location>
        <begin position="248"/>
        <end position="269"/>
    </location>
</feature>
<name>Q0CA76_ASPTN</name>
<dbReference type="OrthoDB" id="3900342at2759"/>
<keyword evidence="5 7" id="KW-0472">Membrane</keyword>
<dbReference type="EMBL" id="CH476607">
    <property type="protein sequence ID" value="EAU30545.1"/>
    <property type="molecule type" value="Genomic_DNA"/>
</dbReference>
<evidence type="ECO:0000256" key="7">
    <source>
        <dbReference type="SAM" id="Phobius"/>
    </source>
</evidence>
<dbReference type="InterPro" id="IPR002293">
    <property type="entry name" value="AA/rel_permease1"/>
</dbReference>
<feature type="transmembrane region" description="Helical" evidence="7">
    <location>
        <begin position="177"/>
        <end position="196"/>
    </location>
</feature>
<evidence type="ECO:0000256" key="6">
    <source>
        <dbReference type="SAM" id="MobiDB-lite"/>
    </source>
</evidence>
<dbReference type="VEuPathDB" id="FungiDB:ATEG_09408"/>
<feature type="transmembrane region" description="Helical" evidence="7">
    <location>
        <begin position="290"/>
        <end position="312"/>
    </location>
</feature>
<evidence type="ECO:0000256" key="1">
    <source>
        <dbReference type="ARBA" id="ARBA00004141"/>
    </source>
</evidence>
<dbReference type="eggNOG" id="KOG1289">
    <property type="taxonomic scope" value="Eukaryota"/>
</dbReference>
<comment type="subcellular location">
    <subcellularLocation>
        <location evidence="1">Membrane</location>
        <topology evidence="1">Multi-pass membrane protein</topology>
    </subcellularLocation>
</comment>
<evidence type="ECO:0008006" key="10">
    <source>
        <dbReference type="Google" id="ProtNLM"/>
    </source>
</evidence>
<evidence type="ECO:0000256" key="4">
    <source>
        <dbReference type="ARBA" id="ARBA00022989"/>
    </source>
</evidence>
<proteinExistence type="predicted"/>